<dbReference type="eggNOG" id="ENOG5034256">
    <property type="taxonomic scope" value="Bacteria"/>
</dbReference>
<accession>K2MD36</accession>
<keyword evidence="2" id="KW-0472">Membrane</keyword>
<dbReference type="AlphaFoldDB" id="K2MD36"/>
<dbReference type="RefSeq" id="WP_008594872.1">
    <property type="nucleotide sequence ID" value="NZ_AMRM01000004.1"/>
</dbReference>
<protein>
    <submittedName>
        <fullName evidence="3">Uncharacterized protein</fullName>
    </submittedName>
</protein>
<feature type="transmembrane region" description="Helical" evidence="2">
    <location>
        <begin position="154"/>
        <end position="175"/>
    </location>
</feature>
<evidence type="ECO:0000256" key="1">
    <source>
        <dbReference type="SAM" id="MobiDB-lite"/>
    </source>
</evidence>
<dbReference type="OrthoDB" id="7870844at2"/>
<feature type="compositionally biased region" description="Low complexity" evidence="1">
    <location>
        <begin position="67"/>
        <end position="93"/>
    </location>
</feature>
<organism evidence="3 4">
    <name type="scientific">Nitratireductor pacificus pht-3B</name>
    <dbReference type="NCBI Taxonomy" id="391937"/>
    <lineage>
        <taxon>Bacteria</taxon>
        <taxon>Pseudomonadati</taxon>
        <taxon>Pseudomonadota</taxon>
        <taxon>Alphaproteobacteria</taxon>
        <taxon>Hyphomicrobiales</taxon>
        <taxon>Phyllobacteriaceae</taxon>
        <taxon>Nitratireductor</taxon>
    </lineage>
</organism>
<gene>
    <name evidence="3" type="ORF">NA2_04931</name>
</gene>
<dbReference type="EMBL" id="AMRM01000004">
    <property type="protein sequence ID" value="EKF20106.1"/>
    <property type="molecule type" value="Genomic_DNA"/>
</dbReference>
<reference evidence="3 4" key="1">
    <citation type="journal article" date="2012" name="J. Bacteriol.">
        <title>Genome Sequence of Nitratireductor pacificus Type Strain pht-3B.</title>
        <authorList>
            <person name="Lai Q."/>
            <person name="Li G."/>
            <person name="Shao Z."/>
        </authorList>
    </citation>
    <scope>NUCLEOTIDE SEQUENCE [LARGE SCALE GENOMIC DNA]</scope>
    <source>
        <strain evidence="4">pht-3B</strain>
    </source>
</reference>
<keyword evidence="4" id="KW-1185">Reference proteome</keyword>
<dbReference type="Proteomes" id="UP000006786">
    <property type="component" value="Unassembled WGS sequence"/>
</dbReference>
<keyword evidence="2" id="KW-1133">Transmembrane helix</keyword>
<keyword evidence="2" id="KW-0812">Transmembrane</keyword>
<sequence length="363" mass="39279">MDAIEKAIRSAFGKGNARDRAFREKVYRSAFAALERTLQSRDDLPEATKRARREALKAKITEIETEFMPAARAAAPRPETRPQPTSAPARQEPAAPPVEPAAPARQQQGPGSGRNVDAAPRIEREDRRSPAASESARETARRIREALPRRRRPFAMLFLVTTLVAFVGIGIWWTMSSGILMSSEERDTSVRNPPMRLQEEDFSAGENADGAQPGSRATENWLTVFTPSDPTTVAAPGSASAEVMQDDERQFLRISSSADAGVVFDVGRGVLEELAGRRAIFAVDARTDDGADTQIAISCHFGTLGDCGRKRYVVGPSQTEYLFEVDFPAATPTGGGTIAIIPDVSGEGRVLDVLSIRAAVADQ</sequence>
<proteinExistence type="predicted"/>
<dbReference type="PATRIC" id="fig|391937.3.peg.1017"/>
<comment type="caution">
    <text evidence="3">The sequence shown here is derived from an EMBL/GenBank/DDBJ whole genome shotgun (WGS) entry which is preliminary data.</text>
</comment>
<feature type="compositionally biased region" description="Basic and acidic residues" evidence="1">
    <location>
        <begin position="120"/>
        <end position="140"/>
    </location>
</feature>
<feature type="region of interest" description="Disordered" evidence="1">
    <location>
        <begin position="67"/>
        <end position="140"/>
    </location>
</feature>
<evidence type="ECO:0000256" key="2">
    <source>
        <dbReference type="SAM" id="Phobius"/>
    </source>
</evidence>
<evidence type="ECO:0000313" key="3">
    <source>
        <dbReference type="EMBL" id="EKF20106.1"/>
    </source>
</evidence>
<evidence type="ECO:0000313" key="4">
    <source>
        <dbReference type="Proteomes" id="UP000006786"/>
    </source>
</evidence>
<name>K2MD36_9HYPH</name>